<evidence type="ECO:0000313" key="3">
    <source>
        <dbReference type="Proteomes" id="UP001208570"/>
    </source>
</evidence>
<protein>
    <recommendedName>
        <fullName evidence="1">C-type lectin domain-containing protein</fullName>
    </recommendedName>
</protein>
<accession>A0AAD9NFZ4</accession>
<dbReference type="InterPro" id="IPR016187">
    <property type="entry name" value="CTDL_fold"/>
</dbReference>
<feature type="domain" description="C-type lectin" evidence="1">
    <location>
        <begin position="1"/>
        <end position="106"/>
    </location>
</feature>
<organism evidence="2 3">
    <name type="scientific">Paralvinella palmiformis</name>
    <dbReference type="NCBI Taxonomy" id="53620"/>
    <lineage>
        <taxon>Eukaryota</taxon>
        <taxon>Metazoa</taxon>
        <taxon>Spiralia</taxon>
        <taxon>Lophotrochozoa</taxon>
        <taxon>Annelida</taxon>
        <taxon>Polychaeta</taxon>
        <taxon>Sedentaria</taxon>
        <taxon>Canalipalpata</taxon>
        <taxon>Terebellida</taxon>
        <taxon>Terebelliformia</taxon>
        <taxon>Alvinellidae</taxon>
        <taxon>Paralvinella</taxon>
    </lineage>
</organism>
<gene>
    <name evidence="2" type="ORF">LSH36_13g00006</name>
</gene>
<evidence type="ECO:0000313" key="2">
    <source>
        <dbReference type="EMBL" id="KAK2168877.1"/>
    </source>
</evidence>
<dbReference type="InterPro" id="IPR016186">
    <property type="entry name" value="C-type_lectin-like/link_sf"/>
</dbReference>
<dbReference type="PROSITE" id="PS50041">
    <property type="entry name" value="C_TYPE_LECTIN_2"/>
    <property type="match status" value="1"/>
</dbReference>
<dbReference type="Proteomes" id="UP001208570">
    <property type="component" value="Unassembled WGS sequence"/>
</dbReference>
<evidence type="ECO:0000259" key="1">
    <source>
        <dbReference type="PROSITE" id="PS50041"/>
    </source>
</evidence>
<dbReference type="InterPro" id="IPR001304">
    <property type="entry name" value="C-type_lectin-like"/>
</dbReference>
<dbReference type="EMBL" id="JAODUP010000013">
    <property type="protein sequence ID" value="KAK2168877.1"/>
    <property type="molecule type" value="Genomic_DNA"/>
</dbReference>
<proteinExistence type="predicted"/>
<dbReference type="Gene3D" id="3.10.100.10">
    <property type="entry name" value="Mannose-Binding Protein A, subunit A"/>
    <property type="match status" value="1"/>
</dbReference>
<name>A0AAD9NFZ4_9ANNE</name>
<dbReference type="SUPFAM" id="SSF56436">
    <property type="entry name" value="C-type lectin-like"/>
    <property type="match status" value="1"/>
</dbReference>
<keyword evidence="3" id="KW-1185">Reference proteome</keyword>
<dbReference type="AlphaFoldDB" id="A0AAD9NFZ4"/>
<reference evidence="2" key="1">
    <citation type="journal article" date="2023" name="Mol. Biol. Evol.">
        <title>Third-Generation Sequencing Reveals the Adaptive Role of the Epigenome in Three Deep-Sea Polychaetes.</title>
        <authorList>
            <person name="Perez M."/>
            <person name="Aroh O."/>
            <person name="Sun Y."/>
            <person name="Lan Y."/>
            <person name="Juniper S.K."/>
            <person name="Young C.R."/>
            <person name="Angers B."/>
            <person name="Qian P.Y."/>
        </authorList>
    </citation>
    <scope>NUCLEOTIDE SEQUENCE</scope>
    <source>
        <strain evidence="2">P08H-3</strain>
    </source>
</reference>
<comment type="caution">
    <text evidence="2">The sequence shown here is derived from an EMBL/GenBank/DDBJ whole genome shotgun (WGS) entry which is preliminary data.</text>
</comment>
<sequence length="108" mass="12733">MCRQIYDFAGTTHSTIMAVRNRNDTAFLNSNASKKNVWLGIYGRPHARKNDFLYQVNNEPVTWSYWGSRRPTLIPNYTYVIAYDRKGNGHKWLNRCDDVPVCYFCELF</sequence>